<dbReference type="InterPro" id="IPR050361">
    <property type="entry name" value="MPP/UQCRC_Complex"/>
</dbReference>
<keyword evidence="4" id="KW-1185">Reference proteome</keyword>
<gene>
    <name evidence="3" type="ORF">ACFQHR_00005</name>
</gene>
<dbReference type="PANTHER" id="PTHR11851">
    <property type="entry name" value="METALLOPROTEASE"/>
    <property type="match status" value="1"/>
</dbReference>
<evidence type="ECO:0000259" key="2">
    <source>
        <dbReference type="Pfam" id="PF05193"/>
    </source>
</evidence>
<proteinExistence type="predicted"/>
<dbReference type="RefSeq" id="WP_066624710.1">
    <property type="nucleotide sequence ID" value="NZ_JBHSYQ010000001.1"/>
</dbReference>
<evidence type="ECO:0000259" key="1">
    <source>
        <dbReference type="Pfam" id="PF00675"/>
    </source>
</evidence>
<accession>A0ABW2DDP7</accession>
<protein>
    <submittedName>
        <fullName evidence="3">M16 family metallopeptidase</fullName>
    </submittedName>
</protein>
<dbReference type="InterPro" id="IPR007863">
    <property type="entry name" value="Peptidase_M16_C"/>
</dbReference>
<dbReference type="PANTHER" id="PTHR11851:SF224">
    <property type="entry name" value="PROCESSING PROTEASE"/>
    <property type="match status" value="1"/>
</dbReference>
<evidence type="ECO:0000313" key="4">
    <source>
        <dbReference type="Proteomes" id="UP001596405"/>
    </source>
</evidence>
<dbReference type="Proteomes" id="UP001596405">
    <property type="component" value="Unassembled WGS sequence"/>
</dbReference>
<dbReference type="Pfam" id="PF00675">
    <property type="entry name" value="Peptidase_M16"/>
    <property type="match status" value="1"/>
</dbReference>
<feature type="domain" description="Peptidase M16 N-terminal" evidence="1">
    <location>
        <begin position="36"/>
        <end position="166"/>
    </location>
</feature>
<dbReference type="InterPro" id="IPR011765">
    <property type="entry name" value="Pept_M16_N"/>
</dbReference>
<reference evidence="4" key="1">
    <citation type="journal article" date="2019" name="Int. J. Syst. Evol. Microbiol.">
        <title>The Global Catalogue of Microorganisms (GCM) 10K type strain sequencing project: providing services to taxonomists for standard genome sequencing and annotation.</title>
        <authorList>
            <consortium name="The Broad Institute Genomics Platform"/>
            <consortium name="The Broad Institute Genome Sequencing Center for Infectious Disease"/>
            <person name="Wu L."/>
            <person name="Ma J."/>
        </authorList>
    </citation>
    <scope>NUCLEOTIDE SEQUENCE [LARGE SCALE GENOMIC DNA]</scope>
    <source>
        <strain evidence="4">CGMCC 4.7393</strain>
    </source>
</reference>
<dbReference type="SUPFAM" id="SSF63411">
    <property type="entry name" value="LuxS/MPP-like metallohydrolase"/>
    <property type="match status" value="2"/>
</dbReference>
<name>A0ABW2DDP7_9BACT</name>
<comment type="caution">
    <text evidence="3">The sequence shown here is derived from an EMBL/GenBank/DDBJ whole genome shotgun (WGS) entry which is preliminary data.</text>
</comment>
<feature type="domain" description="Peptidase M16 C-terminal" evidence="2">
    <location>
        <begin position="183"/>
        <end position="356"/>
    </location>
</feature>
<evidence type="ECO:0000313" key="3">
    <source>
        <dbReference type="EMBL" id="MFC6995980.1"/>
    </source>
</evidence>
<sequence>MDLNRKEAPPIADIVIDTALHPEVVSISSGVKVHILEDNIQPIARVEFVFRAGKWYQPKAGVASLTAKMLKEGTLQKSAKQIADSIDFYGASLEISHGFDRSTLTLYCLSKHLEPLLPLALELIEQPAFPEEEFELMKQRVIQTLAVDKQKNSYLSSETFTSAIYGQDHPYSNLINEEEIAAITIQDLKNFHSSCYRLTNSEVFLTGEIPASSKNLLFAVLDGLPAQAVQNTEWNQILNSGTTPQTILQPSSNKMQASIRIGCTVVPPGHSDYAAFYVLNHTLGGYFGARLMKNIREDKGYTYGIYSSISSKEKGSLFSIGTDIKGDKINETLTEISKEISALQHELVPKEELLTVQKHIAGKFISDTSTIFDKMDKYKSTVFFNLPPDFYSQLQHSVKDLTSTELKSIAEKYLKEESLYIVVVGGEH</sequence>
<dbReference type="InterPro" id="IPR011249">
    <property type="entry name" value="Metalloenz_LuxS/M16"/>
</dbReference>
<organism evidence="3 4">
    <name type="scientific">Rufibacter roseus</name>
    <dbReference type="NCBI Taxonomy" id="1567108"/>
    <lineage>
        <taxon>Bacteria</taxon>
        <taxon>Pseudomonadati</taxon>
        <taxon>Bacteroidota</taxon>
        <taxon>Cytophagia</taxon>
        <taxon>Cytophagales</taxon>
        <taxon>Hymenobacteraceae</taxon>
        <taxon>Rufibacter</taxon>
    </lineage>
</organism>
<dbReference type="EMBL" id="JBHSYQ010000001">
    <property type="protein sequence ID" value="MFC6995980.1"/>
    <property type="molecule type" value="Genomic_DNA"/>
</dbReference>
<dbReference type="Gene3D" id="3.30.830.10">
    <property type="entry name" value="Metalloenzyme, LuxS/M16 peptidase-like"/>
    <property type="match status" value="2"/>
</dbReference>
<dbReference type="Pfam" id="PF05193">
    <property type="entry name" value="Peptidase_M16_C"/>
    <property type="match status" value="1"/>
</dbReference>